<dbReference type="EMBL" id="DVJP01000025">
    <property type="protein sequence ID" value="HIS75782.1"/>
    <property type="molecule type" value="Genomic_DNA"/>
</dbReference>
<gene>
    <name evidence="1" type="ORF">IAB51_03130</name>
</gene>
<dbReference type="Gene3D" id="3.40.50.800">
    <property type="entry name" value="Anticodon-binding domain"/>
    <property type="match status" value="1"/>
</dbReference>
<evidence type="ECO:0000313" key="1">
    <source>
        <dbReference type="EMBL" id="HIS75782.1"/>
    </source>
</evidence>
<comment type="caution">
    <text evidence="1">The sequence shown here is derived from an EMBL/GenBank/DDBJ whole genome shotgun (WGS) entry which is preliminary data.</text>
</comment>
<dbReference type="Proteomes" id="UP000824002">
    <property type="component" value="Unassembled WGS sequence"/>
</dbReference>
<proteinExistence type="predicted"/>
<reference evidence="1" key="2">
    <citation type="journal article" date="2021" name="PeerJ">
        <title>Extensive microbial diversity within the chicken gut microbiome revealed by metagenomics and culture.</title>
        <authorList>
            <person name="Gilroy R."/>
            <person name="Ravi A."/>
            <person name="Getino M."/>
            <person name="Pursley I."/>
            <person name="Horton D.L."/>
            <person name="Alikhan N.F."/>
            <person name="Baker D."/>
            <person name="Gharbi K."/>
            <person name="Hall N."/>
            <person name="Watson M."/>
            <person name="Adriaenssens E.M."/>
            <person name="Foster-Nyarko E."/>
            <person name="Jarju S."/>
            <person name="Secka A."/>
            <person name="Antonio M."/>
            <person name="Oren A."/>
            <person name="Chaudhuri R.R."/>
            <person name="La Ragione R."/>
            <person name="Hildebrand F."/>
            <person name="Pallen M.J."/>
        </authorList>
    </citation>
    <scope>NUCLEOTIDE SEQUENCE</scope>
    <source>
        <strain evidence="1">CHK199-13235</strain>
    </source>
</reference>
<organism evidence="1 2">
    <name type="scientific">Candidatus Merdivicinus excrementipullorum</name>
    <dbReference type="NCBI Taxonomy" id="2840867"/>
    <lineage>
        <taxon>Bacteria</taxon>
        <taxon>Bacillati</taxon>
        <taxon>Bacillota</taxon>
        <taxon>Clostridia</taxon>
        <taxon>Eubacteriales</taxon>
        <taxon>Oscillospiraceae</taxon>
        <taxon>Oscillospiraceae incertae sedis</taxon>
        <taxon>Candidatus Merdivicinus</taxon>
    </lineage>
</organism>
<reference evidence="1" key="1">
    <citation type="submission" date="2020-10" db="EMBL/GenBank/DDBJ databases">
        <authorList>
            <person name="Gilroy R."/>
        </authorList>
    </citation>
    <scope>NUCLEOTIDE SEQUENCE</scope>
    <source>
        <strain evidence="1">CHK199-13235</strain>
    </source>
</reference>
<protein>
    <submittedName>
        <fullName evidence="1">Uncharacterized protein</fullName>
    </submittedName>
</protein>
<sequence>MNMERTGGSVIRPPESAGWQSAERFFLDTARLAGYEEVRFPAGEKPDFAGFEPAKYSYVLPSKGMGAAAVGVGSPAAAAELAAIAGDFLGFLGLQAVSLVISGPADQMERMGAALTALQLDFAHEEGEAFALRLTVGEQQVGQGGSLEPAGFWMELDTGMVLKAVNEQGASLPKADPLMLFLCPAGPEGELAALSAAEELRSEGFSAEVDWSGCTPEEGLAKARQKGARFFSALDGTEDGKISILSLEDGTCTPVPLGDGLTRFFYDSELSELSGALDGIPFSLDI</sequence>
<accession>A0A9D1FLA5</accession>
<dbReference type="SUPFAM" id="SSF52954">
    <property type="entry name" value="Class II aaRS ABD-related"/>
    <property type="match status" value="1"/>
</dbReference>
<evidence type="ECO:0000313" key="2">
    <source>
        <dbReference type="Proteomes" id="UP000824002"/>
    </source>
</evidence>
<dbReference type="InterPro" id="IPR036621">
    <property type="entry name" value="Anticodon-bd_dom_sf"/>
</dbReference>
<name>A0A9D1FLA5_9FIRM</name>
<dbReference type="GO" id="GO:0006418">
    <property type="term" value="P:tRNA aminoacylation for protein translation"/>
    <property type="evidence" value="ECO:0007669"/>
    <property type="project" value="UniProtKB-ARBA"/>
</dbReference>
<dbReference type="AlphaFoldDB" id="A0A9D1FLA5"/>
<dbReference type="GO" id="GO:0140101">
    <property type="term" value="F:catalytic activity, acting on a tRNA"/>
    <property type="evidence" value="ECO:0007669"/>
    <property type="project" value="UniProtKB-ARBA"/>
</dbReference>